<dbReference type="InParanoid" id="A0A401H6T2"/>
<dbReference type="RefSeq" id="XP_027621035.1">
    <property type="nucleotide sequence ID" value="XM_027765234.1"/>
</dbReference>
<proteinExistence type="predicted"/>
<evidence type="ECO:0000313" key="2">
    <source>
        <dbReference type="Proteomes" id="UP000287166"/>
    </source>
</evidence>
<gene>
    <name evidence="1" type="ORF">SCP_1801460</name>
</gene>
<accession>A0A401H6T2</accession>
<dbReference type="STRING" id="139825.A0A401H6T2"/>
<dbReference type="GeneID" id="38787039"/>
<dbReference type="OrthoDB" id="10066232at2759"/>
<keyword evidence="2" id="KW-1185">Reference proteome</keyword>
<name>A0A401H6T2_9APHY</name>
<organism evidence="1 2">
    <name type="scientific">Sparassis crispa</name>
    <dbReference type="NCBI Taxonomy" id="139825"/>
    <lineage>
        <taxon>Eukaryota</taxon>
        <taxon>Fungi</taxon>
        <taxon>Dikarya</taxon>
        <taxon>Basidiomycota</taxon>
        <taxon>Agaricomycotina</taxon>
        <taxon>Agaricomycetes</taxon>
        <taxon>Polyporales</taxon>
        <taxon>Sparassidaceae</taxon>
        <taxon>Sparassis</taxon>
    </lineage>
</organism>
<protein>
    <submittedName>
        <fullName evidence="1">Uncharacterized protein</fullName>
    </submittedName>
</protein>
<dbReference type="AlphaFoldDB" id="A0A401H6T2"/>
<dbReference type="Proteomes" id="UP000287166">
    <property type="component" value="Unassembled WGS sequence"/>
</dbReference>
<evidence type="ECO:0000313" key="1">
    <source>
        <dbReference type="EMBL" id="GBE90122.1"/>
    </source>
</evidence>
<comment type="caution">
    <text evidence="1">The sequence shown here is derived from an EMBL/GenBank/DDBJ whole genome shotgun (WGS) entry which is preliminary data.</text>
</comment>
<dbReference type="EMBL" id="BFAD01000018">
    <property type="protein sequence ID" value="GBE90122.1"/>
    <property type="molecule type" value="Genomic_DNA"/>
</dbReference>
<sequence>MFTAITILHPSILILTKFKRWSVSHMSTRPKTVRKTASDRDDINFLIAWLAERNISIQFELYQGKTKVELLRMVRQFHGKYEERADLMEKLKSIMESEWEEMLSLLYRPEESTLPPID</sequence>
<reference evidence="1 2" key="1">
    <citation type="journal article" date="2018" name="Sci. Rep.">
        <title>Genome sequence of the cauliflower mushroom Sparassis crispa (Hanabiratake) and its association with beneficial usage.</title>
        <authorList>
            <person name="Kiyama R."/>
            <person name="Furutani Y."/>
            <person name="Kawaguchi K."/>
            <person name="Nakanishi T."/>
        </authorList>
    </citation>
    <scope>NUCLEOTIDE SEQUENCE [LARGE SCALE GENOMIC DNA]</scope>
</reference>